<feature type="domain" description="Suppressor of fused-like" evidence="2">
    <location>
        <begin position="60"/>
        <end position="232"/>
    </location>
</feature>
<feature type="region of interest" description="Disordered" evidence="1">
    <location>
        <begin position="1"/>
        <end position="30"/>
    </location>
</feature>
<comment type="caution">
    <text evidence="3">The sequence shown here is derived from an EMBL/GenBank/DDBJ whole genome shotgun (WGS) entry which is preliminary data.</text>
</comment>
<accession>A0A8J3QES7</accession>
<sequence length="235" mass="25976">METTGENAAGSQVLRHAARETSWEPAVDGDEETARAIEAHIERYFGPIAFVWHEIVSDLVHIDVHVVEPTPQRPYFVLVTSGMSDRPMNVPAAAEVSPFAELMLCLPETWPLNADAFEDENAYWPIRWLKMVARLPHEYNTWIGEWHSVPNGDPAEPFASKTPFAGVLVAPMVRCEPEANTIVTESGKEISLLALVPLHRAEIDLKVARGTDALLDAFDAISVSEIFDPARPSAV</sequence>
<keyword evidence="4" id="KW-1185">Reference proteome</keyword>
<reference evidence="3" key="1">
    <citation type="submission" date="2021-01" db="EMBL/GenBank/DDBJ databases">
        <title>Whole genome shotgun sequence of Rhizocola hellebori NBRC 109834.</title>
        <authorList>
            <person name="Komaki H."/>
            <person name="Tamura T."/>
        </authorList>
    </citation>
    <scope>NUCLEOTIDE SEQUENCE</scope>
    <source>
        <strain evidence="3">NBRC 109834</strain>
    </source>
</reference>
<evidence type="ECO:0000313" key="4">
    <source>
        <dbReference type="Proteomes" id="UP000612899"/>
    </source>
</evidence>
<protein>
    <recommendedName>
        <fullName evidence="2">Suppressor of fused-like domain-containing protein</fullName>
    </recommendedName>
</protein>
<dbReference type="RefSeq" id="WP_239124223.1">
    <property type="nucleotide sequence ID" value="NZ_BONY01000054.1"/>
</dbReference>
<dbReference type="Proteomes" id="UP000612899">
    <property type="component" value="Unassembled WGS sequence"/>
</dbReference>
<feature type="compositionally biased region" description="Polar residues" evidence="1">
    <location>
        <begin position="1"/>
        <end position="10"/>
    </location>
</feature>
<dbReference type="Pfam" id="PF05076">
    <property type="entry name" value="SUFU"/>
    <property type="match status" value="1"/>
</dbReference>
<dbReference type="InterPro" id="IPR020941">
    <property type="entry name" value="SUFU-like_domain"/>
</dbReference>
<dbReference type="EMBL" id="BONY01000054">
    <property type="protein sequence ID" value="GIH08702.1"/>
    <property type="molecule type" value="Genomic_DNA"/>
</dbReference>
<dbReference type="AlphaFoldDB" id="A0A8J3QES7"/>
<organism evidence="3 4">
    <name type="scientific">Rhizocola hellebori</name>
    <dbReference type="NCBI Taxonomy" id="1392758"/>
    <lineage>
        <taxon>Bacteria</taxon>
        <taxon>Bacillati</taxon>
        <taxon>Actinomycetota</taxon>
        <taxon>Actinomycetes</taxon>
        <taxon>Micromonosporales</taxon>
        <taxon>Micromonosporaceae</taxon>
        <taxon>Rhizocola</taxon>
    </lineage>
</organism>
<evidence type="ECO:0000259" key="2">
    <source>
        <dbReference type="Pfam" id="PF05076"/>
    </source>
</evidence>
<evidence type="ECO:0000313" key="3">
    <source>
        <dbReference type="EMBL" id="GIH08702.1"/>
    </source>
</evidence>
<proteinExistence type="predicted"/>
<gene>
    <name evidence="3" type="ORF">Rhe02_67690</name>
</gene>
<evidence type="ECO:0000256" key="1">
    <source>
        <dbReference type="SAM" id="MobiDB-lite"/>
    </source>
</evidence>
<name>A0A8J3QES7_9ACTN</name>